<proteinExistence type="inferred from homology"/>
<dbReference type="PANTHER" id="PTHR18895">
    <property type="entry name" value="HEMK METHYLTRANSFERASE"/>
    <property type="match status" value="1"/>
</dbReference>
<comment type="caution">
    <text evidence="4">Lacks conserved residue(s) required for the propagation of feature annotation.</text>
</comment>
<dbReference type="NCBIfam" id="TIGR00536">
    <property type="entry name" value="hemK_fam"/>
    <property type="match status" value="1"/>
</dbReference>
<keyword evidence="3 4" id="KW-0949">S-adenosyl-L-methionine</keyword>
<evidence type="ECO:0000256" key="2">
    <source>
        <dbReference type="ARBA" id="ARBA00022679"/>
    </source>
</evidence>
<reference evidence="7 8" key="1">
    <citation type="submission" date="2021-06" db="EMBL/GenBank/DDBJ databases">
        <authorList>
            <person name="Sun Q."/>
            <person name="Li D."/>
        </authorList>
    </citation>
    <scope>NUCLEOTIDE SEQUENCE [LARGE SCALE GENOMIC DNA]</scope>
    <source>
        <strain evidence="7 8">MSJ-40</strain>
    </source>
</reference>
<comment type="catalytic activity">
    <reaction evidence="4">
        <text>L-glutaminyl-[peptide chain release factor] + S-adenosyl-L-methionine = N(5)-methyl-L-glutaminyl-[peptide chain release factor] + S-adenosyl-L-homocysteine + H(+)</text>
        <dbReference type="Rhea" id="RHEA:42896"/>
        <dbReference type="Rhea" id="RHEA-COMP:10271"/>
        <dbReference type="Rhea" id="RHEA-COMP:10272"/>
        <dbReference type="ChEBI" id="CHEBI:15378"/>
        <dbReference type="ChEBI" id="CHEBI:30011"/>
        <dbReference type="ChEBI" id="CHEBI:57856"/>
        <dbReference type="ChEBI" id="CHEBI:59789"/>
        <dbReference type="ChEBI" id="CHEBI:61891"/>
        <dbReference type="EC" id="2.1.1.297"/>
    </reaction>
</comment>
<dbReference type="EMBL" id="JAHLPM010000001">
    <property type="protein sequence ID" value="MBU5436748.1"/>
    <property type="molecule type" value="Genomic_DNA"/>
</dbReference>
<comment type="similarity">
    <text evidence="4">Belongs to the protein N5-glutamine methyltransferase family. PrmC subfamily.</text>
</comment>
<evidence type="ECO:0000256" key="1">
    <source>
        <dbReference type="ARBA" id="ARBA00022603"/>
    </source>
</evidence>
<evidence type="ECO:0000313" key="8">
    <source>
        <dbReference type="Proteomes" id="UP000749471"/>
    </source>
</evidence>
<dbReference type="InterPro" id="IPR025714">
    <property type="entry name" value="Methyltranfer_dom"/>
</dbReference>
<evidence type="ECO:0000259" key="6">
    <source>
        <dbReference type="Pfam" id="PF17827"/>
    </source>
</evidence>
<dbReference type="EC" id="2.1.1.297" evidence="4"/>
<dbReference type="InterPro" id="IPR050320">
    <property type="entry name" value="N5-glutamine_MTase"/>
</dbReference>
<organism evidence="7 8">
    <name type="scientific">Tissierella simiarum</name>
    <dbReference type="NCBI Taxonomy" id="2841534"/>
    <lineage>
        <taxon>Bacteria</taxon>
        <taxon>Bacillati</taxon>
        <taxon>Bacillota</taxon>
        <taxon>Tissierellia</taxon>
        <taxon>Tissierellales</taxon>
        <taxon>Tissierellaceae</taxon>
        <taxon>Tissierella</taxon>
    </lineage>
</organism>
<comment type="caution">
    <text evidence="7">The sequence shown here is derived from an EMBL/GenBank/DDBJ whole genome shotgun (WGS) entry which is preliminary data.</text>
</comment>
<evidence type="ECO:0000256" key="3">
    <source>
        <dbReference type="ARBA" id="ARBA00022691"/>
    </source>
</evidence>
<dbReference type="Pfam" id="PF13847">
    <property type="entry name" value="Methyltransf_31"/>
    <property type="match status" value="1"/>
</dbReference>
<comment type="function">
    <text evidence="4">Methylates the class 1 translation termination release factors RF1/PrfA and RF2/PrfB on the glutamine residue of the universally conserved GGQ motif.</text>
</comment>
<feature type="binding site" evidence="4">
    <location>
        <position position="146"/>
    </location>
    <ligand>
        <name>S-adenosyl-L-methionine</name>
        <dbReference type="ChEBI" id="CHEBI:59789"/>
    </ligand>
</feature>
<dbReference type="GO" id="GO:0032259">
    <property type="term" value="P:methylation"/>
    <property type="evidence" value="ECO:0007669"/>
    <property type="project" value="UniProtKB-KW"/>
</dbReference>
<accession>A0ABS6E3C3</accession>
<dbReference type="Proteomes" id="UP000749471">
    <property type="component" value="Unassembled WGS sequence"/>
</dbReference>
<dbReference type="InterPro" id="IPR004556">
    <property type="entry name" value="HemK-like"/>
</dbReference>
<protein>
    <recommendedName>
        <fullName evidence="4">Release factor glutamine methyltransferase</fullName>
        <shortName evidence="4">RF MTase</shortName>
        <ecNumber evidence="4">2.1.1.297</ecNumber>
    </recommendedName>
    <alternativeName>
        <fullName evidence="4">N5-glutamine methyltransferase PrmC</fullName>
    </alternativeName>
    <alternativeName>
        <fullName evidence="4">Protein-(glutamine-N5) MTase PrmC</fullName>
    </alternativeName>
    <alternativeName>
        <fullName evidence="4">Protein-glutamine N-methyltransferase PrmC</fullName>
    </alternativeName>
</protein>
<feature type="domain" description="Release factor glutamine methyltransferase N-terminal" evidence="6">
    <location>
        <begin position="6"/>
        <end position="74"/>
    </location>
</feature>
<feature type="domain" description="Methyltransferase" evidence="5">
    <location>
        <begin position="114"/>
        <end position="193"/>
    </location>
</feature>
<dbReference type="Pfam" id="PF17827">
    <property type="entry name" value="PrmC_N"/>
    <property type="match status" value="1"/>
</dbReference>
<feature type="binding site" evidence="4">
    <location>
        <begin position="123"/>
        <end position="127"/>
    </location>
    <ligand>
        <name>S-adenosyl-L-methionine</name>
        <dbReference type="ChEBI" id="CHEBI:59789"/>
    </ligand>
</feature>
<keyword evidence="1 4" id="KW-0489">Methyltransferase</keyword>
<dbReference type="RefSeq" id="WP_216516181.1">
    <property type="nucleotide sequence ID" value="NZ_JAHLPM010000001.1"/>
</dbReference>
<dbReference type="InterPro" id="IPR002052">
    <property type="entry name" value="DNA_methylase_N6_adenine_CS"/>
</dbReference>
<dbReference type="GO" id="GO:0102559">
    <property type="term" value="F:peptide chain release factor N(5)-glutamine methyltransferase activity"/>
    <property type="evidence" value="ECO:0007669"/>
    <property type="project" value="UniProtKB-EC"/>
</dbReference>
<dbReference type="HAMAP" id="MF_02126">
    <property type="entry name" value="RF_methyltr_PrmC"/>
    <property type="match status" value="1"/>
</dbReference>
<dbReference type="InterPro" id="IPR040758">
    <property type="entry name" value="PrmC_N"/>
</dbReference>
<dbReference type="CDD" id="cd02440">
    <property type="entry name" value="AdoMet_MTases"/>
    <property type="match status" value="1"/>
</dbReference>
<dbReference type="PANTHER" id="PTHR18895:SF74">
    <property type="entry name" value="MTRF1L RELEASE FACTOR GLUTAMINE METHYLTRANSFERASE"/>
    <property type="match status" value="1"/>
</dbReference>
<evidence type="ECO:0000259" key="5">
    <source>
        <dbReference type="Pfam" id="PF13847"/>
    </source>
</evidence>
<keyword evidence="8" id="KW-1185">Reference proteome</keyword>
<feature type="binding site" evidence="4">
    <location>
        <position position="193"/>
    </location>
    <ligand>
        <name>S-adenosyl-L-methionine</name>
        <dbReference type="ChEBI" id="CHEBI:59789"/>
    </ligand>
</feature>
<keyword evidence="2 4" id="KW-0808">Transferase</keyword>
<gene>
    <name evidence="4 7" type="primary">prmC</name>
    <name evidence="7" type="ORF">KQI42_01940</name>
</gene>
<dbReference type="InterPro" id="IPR019874">
    <property type="entry name" value="RF_methyltr_PrmC"/>
</dbReference>
<evidence type="ECO:0000256" key="4">
    <source>
        <dbReference type="HAMAP-Rule" id="MF_02126"/>
    </source>
</evidence>
<feature type="binding site" evidence="4">
    <location>
        <begin position="193"/>
        <end position="196"/>
    </location>
    <ligand>
        <name>substrate</name>
    </ligand>
</feature>
<dbReference type="NCBIfam" id="TIGR03534">
    <property type="entry name" value="RF_mod_PrmC"/>
    <property type="match status" value="1"/>
</dbReference>
<dbReference type="PROSITE" id="PS00092">
    <property type="entry name" value="N6_MTASE"/>
    <property type="match status" value="1"/>
</dbReference>
<evidence type="ECO:0000313" key="7">
    <source>
        <dbReference type="EMBL" id="MBU5436748.1"/>
    </source>
</evidence>
<sequence>MEINKLLEKGVDLIKDREFGNPVLEAILILSNLLNVDKTYIYTHGKDEVSQEVEDKYLKLMNKRASGYPVQYILKEREFMGLDFYIEEGVLVPRPDTEILVEYIIEYIKEEYGKKKINILDLGIGSGAISLSLAYYCRNAEVYGIDIGDIPLKVANINKEKFNLNNVNFYKGDLFKAIKGLSLEEKFHIIVSNPPYIPREEIDKLQDEVKDFEPRLALDGGEDGLDFYRRITPKSKTYLIKGGLLIYEIGYDQGKAVRDILTKEGFQRVSILKDLQGLDRAIFGIK</sequence>
<name>A0ABS6E3C3_9FIRM</name>